<sequence>MTMMFRKEEGMELHIEGQHIAISDNLRALIAERLDKLNAHHRDVMHARVALVKSNHHLHGSDEARITLSMTRRKMLQAAKVGKTIEEAVHNSLEALQRELADYRGKRRELDKSRLKTAKTGPRLSGQVVQLVADQGYGFVDIGAEEDVHFVRSAIVGGTFEGLTEGSAVEVDVISVADGYEATRVVPL</sequence>
<feature type="coiled-coil region" evidence="1">
    <location>
        <begin position="86"/>
        <end position="113"/>
    </location>
</feature>
<evidence type="ECO:0000259" key="2">
    <source>
        <dbReference type="Pfam" id="PF00313"/>
    </source>
</evidence>
<evidence type="ECO:0000313" key="4">
    <source>
        <dbReference type="Proteomes" id="UP000712673"/>
    </source>
</evidence>
<dbReference type="Proteomes" id="UP000712673">
    <property type="component" value="Unassembled WGS sequence"/>
</dbReference>
<dbReference type="SUPFAM" id="SSF69754">
    <property type="entry name" value="Ribosome binding protein Y (YfiA homologue)"/>
    <property type="match status" value="1"/>
</dbReference>
<gene>
    <name evidence="3" type="ORF">FJZ47_02625</name>
</gene>
<dbReference type="InterPro" id="IPR036567">
    <property type="entry name" value="RHF-like"/>
</dbReference>
<dbReference type="Gene3D" id="2.40.50.140">
    <property type="entry name" value="Nucleic acid-binding proteins"/>
    <property type="match status" value="1"/>
</dbReference>
<dbReference type="GO" id="GO:0003676">
    <property type="term" value="F:nucleic acid binding"/>
    <property type="evidence" value="ECO:0007669"/>
    <property type="project" value="InterPro"/>
</dbReference>
<proteinExistence type="predicted"/>
<feature type="domain" description="CSD" evidence="2">
    <location>
        <begin position="125"/>
        <end position="187"/>
    </location>
</feature>
<dbReference type="EMBL" id="VGLS01000043">
    <property type="protein sequence ID" value="MBM3222687.1"/>
    <property type="molecule type" value="Genomic_DNA"/>
</dbReference>
<evidence type="ECO:0000313" key="3">
    <source>
        <dbReference type="EMBL" id="MBM3222687.1"/>
    </source>
</evidence>
<dbReference type="Pfam" id="PF00313">
    <property type="entry name" value="CSD"/>
    <property type="match status" value="1"/>
</dbReference>
<dbReference type="InterPro" id="IPR003489">
    <property type="entry name" value="RHF/RaiA"/>
</dbReference>
<reference evidence="3" key="1">
    <citation type="submission" date="2019-03" db="EMBL/GenBank/DDBJ databases">
        <title>Lake Tanganyika Metagenome-Assembled Genomes (MAGs).</title>
        <authorList>
            <person name="Tran P."/>
        </authorList>
    </citation>
    <scope>NUCLEOTIDE SEQUENCE</scope>
    <source>
        <strain evidence="3">K_DeepCast_65m_m2_066</strain>
    </source>
</reference>
<dbReference type="Gene3D" id="3.30.160.100">
    <property type="entry name" value="Ribosome hibernation promotion factor-like"/>
    <property type="match status" value="1"/>
</dbReference>
<name>A0A938AZJ7_UNCTE</name>
<dbReference type="InterPro" id="IPR012340">
    <property type="entry name" value="NA-bd_OB-fold"/>
</dbReference>
<dbReference type="Pfam" id="PF02482">
    <property type="entry name" value="Ribosomal_S30AE"/>
    <property type="match status" value="1"/>
</dbReference>
<organism evidence="3 4">
    <name type="scientific">Tectimicrobiota bacterium</name>
    <dbReference type="NCBI Taxonomy" id="2528274"/>
    <lineage>
        <taxon>Bacteria</taxon>
        <taxon>Pseudomonadati</taxon>
        <taxon>Nitrospinota/Tectimicrobiota group</taxon>
        <taxon>Candidatus Tectimicrobiota</taxon>
    </lineage>
</organism>
<evidence type="ECO:0000256" key="1">
    <source>
        <dbReference type="SAM" id="Coils"/>
    </source>
</evidence>
<dbReference type="SUPFAM" id="SSF50249">
    <property type="entry name" value="Nucleic acid-binding proteins"/>
    <property type="match status" value="1"/>
</dbReference>
<comment type="caution">
    <text evidence="3">The sequence shown here is derived from an EMBL/GenBank/DDBJ whole genome shotgun (WGS) entry which is preliminary data.</text>
</comment>
<keyword evidence="1" id="KW-0175">Coiled coil</keyword>
<accession>A0A938AZJ7</accession>
<dbReference type="InterPro" id="IPR002059">
    <property type="entry name" value="CSP_DNA-bd"/>
</dbReference>
<dbReference type="AlphaFoldDB" id="A0A938AZJ7"/>
<protein>
    <recommendedName>
        <fullName evidence="2">CSD domain-containing protein</fullName>
    </recommendedName>
</protein>